<keyword evidence="4" id="KW-1015">Disulfide bond</keyword>
<sequence>MGHSIVPVGIPTNQLTRLLLSGNQIVTLHGNTFRDMNTLKSLYLEYNNISTIDKNAFSGLYSLEALQLDNNQLEYIHKGTFRGLKNLTKLFLNDNRLATFPGDIPYLRKLERLTIDNNRIRRIPWTSFTRLKQLRLAKLWNNRMSCDCNTNELLRWFTRPTGGRGIKTGRKLECTQEGAVSCTTPTVTDIRFRANNSGVHRLGDDAVVYCDVEGDPHPLVSWRTPVVGFVFPYQEDRVTVYTNGTLVVKNLTRSDSGTYVCYAQLSSTTTRSQRPTTIRIINAIPPMVSVQNSNVKVNVGGRAEMTCQVLSGDPLPEITWFAPGHVTPHGPDNFTDQSHVLSNSGATLAVVESKQHDNGWWRCVATNVQGTSEGRIRLTVNTESKNNTMIIIIAAAAAAVVLLIIVSVTAAICIRRRRKKR</sequence>
<dbReference type="InterPro" id="IPR003591">
    <property type="entry name" value="Leu-rich_rpt_typical-subtyp"/>
</dbReference>
<keyword evidence="3" id="KW-0677">Repeat</keyword>
<feature type="domain" description="Ig-like" evidence="8">
    <location>
        <begin position="185"/>
        <end position="277"/>
    </location>
</feature>
<reference evidence="9" key="4">
    <citation type="submission" date="2025-09" db="UniProtKB">
        <authorList>
            <consortium name="Ensembl"/>
        </authorList>
    </citation>
    <scope>IDENTIFICATION</scope>
</reference>
<dbReference type="InterPro" id="IPR003598">
    <property type="entry name" value="Ig_sub2"/>
</dbReference>
<dbReference type="PANTHER" id="PTHR45842:SF12">
    <property type="entry name" value="KEKKON 5, ISOFORM A"/>
    <property type="match status" value="1"/>
</dbReference>
<reference evidence="9" key="3">
    <citation type="submission" date="2025-08" db="UniProtKB">
        <authorList>
            <consortium name="Ensembl"/>
        </authorList>
    </citation>
    <scope>IDENTIFICATION</scope>
</reference>
<evidence type="ECO:0000256" key="7">
    <source>
        <dbReference type="SAM" id="Phobius"/>
    </source>
</evidence>
<dbReference type="Gene3D" id="3.80.10.10">
    <property type="entry name" value="Ribonuclease Inhibitor"/>
    <property type="match status" value="1"/>
</dbReference>
<accession>F6U6Y7</accession>
<dbReference type="FunFam" id="2.60.40.10:FF:000032">
    <property type="entry name" value="palladin isoform X1"/>
    <property type="match status" value="1"/>
</dbReference>
<protein>
    <recommendedName>
        <fullName evidence="8">Ig-like domain-containing protein</fullName>
    </recommendedName>
</protein>
<keyword evidence="10" id="KW-1185">Reference proteome</keyword>
<keyword evidence="7" id="KW-1133">Transmembrane helix</keyword>
<feature type="domain" description="Ig-like" evidence="8">
    <location>
        <begin position="286"/>
        <end position="379"/>
    </location>
</feature>
<dbReference type="PANTHER" id="PTHR45842">
    <property type="entry name" value="SYNAPTIC ADHESION-LIKE MOLECULE SALM"/>
    <property type="match status" value="1"/>
</dbReference>
<dbReference type="SMART" id="SM00408">
    <property type="entry name" value="IGc2"/>
    <property type="match status" value="2"/>
</dbReference>
<organism evidence="9 10">
    <name type="scientific">Ciona intestinalis</name>
    <name type="common">Transparent sea squirt</name>
    <name type="synonym">Ascidia intestinalis</name>
    <dbReference type="NCBI Taxonomy" id="7719"/>
    <lineage>
        <taxon>Eukaryota</taxon>
        <taxon>Metazoa</taxon>
        <taxon>Chordata</taxon>
        <taxon>Tunicata</taxon>
        <taxon>Ascidiacea</taxon>
        <taxon>Phlebobranchia</taxon>
        <taxon>Cionidae</taxon>
        <taxon>Ciona</taxon>
    </lineage>
</organism>
<dbReference type="InterPro" id="IPR007110">
    <property type="entry name" value="Ig-like_dom"/>
</dbReference>
<dbReference type="Ensembl" id="ENSCINT00000007712.3">
    <property type="protein sequence ID" value="ENSCINP00000007712.3"/>
    <property type="gene ID" value="ENSCING00000003736.3"/>
</dbReference>
<evidence type="ECO:0000256" key="5">
    <source>
        <dbReference type="ARBA" id="ARBA00023180"/>
    </source>
</evidence>
<evidence type="ECO:0000259" key="8">
    <source>
        <dbReference type="PROSITE" id="PS50835"/>
    </source>
</evidence>
<evidence type="ECO:0000256" key="6">
    <source>
        <dbReference type="ARBA" id="ARBA00023319"/>
    </source>
</evidence>
<name>F6U6Y7_CIOIN</name>
<evidence type="ECO:0000256" key="1">
    <source>
        <dbReference type="ARBA" id="ARBA00022614"/>
    </source>
</evidence>
<evidence type="ECO:0000256" key="4">
    <source>
        <dbReference type="ARBA" id="ARBA00023157"/>
    </source>
</evidence>
<dbReference type="SUPFAM" id="SSF52058">
    <property type="entry name" value="L domain-like"/>
    <property type="match status" value="1"/>
</dbReference>
<dbReference type="InterPro" id="IPR032675">
    <property type="entry name" value="LRR_dom_sf"/>
</dbReference>
<evidence type="ECO:0000313" key="9">
    <source>
        <dbReference type="Ensembl" id="ENSCINP00000007712.3"/>
    </source>
</evidence>
<dbReference type="SMART" id="SM00409">
    <property type="entry name" value="IG"/>
    <property type="match status" value="2"/>
</dbReference>
<dbReference type="PROSITE" id="PS51450">
    <property type="entry name" value="LRR"/>
    <property type="match status" value="1"/>
</dbReference>
<dbReference type="Gene3D" id="2.60.40.10">
    <property type="entry name" value="Immunoglobulins"/>
    <property type="match status" value="2"/>
</dbReference>
<keyword evidence="1" id="KW-0433">Leucine-rich repeat</keyword>
<feature type="transmembrane region" description="Helical" evidence="7">
    <location>
        <begin position="389"/>
        <end position="414"/>
    </location>
</feature>
<evidence type="ECO:0000256" key="2">
    <source>
        <dbReference type="ARBA" id="ARBA00022729"/>
    </source>
</evidence>
<dbReference type="STRING" id="7719.ENSCINP00000007712"/>
<dbReference type="Pfam" id="PF13927">
    <property type="entry name" value="Ig_3"/>
    <property type="match status" value="2"/>
</dbReference>
<keyword evidence="7" id="KW-0812">Transmembrane</keyword>
<dbReference type="InParanoid" id="F6U6Y7"/>
<dbReference type="InterPro" id="IPR036179">
    <property type="entry name" value="Ig-like_dom_sf"/>
</dbReference>
<dbReference type="Pfam" id="PF13855">
    <property type="entry name" value="LRR_8"/>
    <property type="match status" value="1"/>
</dbReference>
<dbReference type="GeneTree" id="ENSGT00940000161826"/>
<reference evidence="9" key="2">
    <citation type="journal article" date="2008" name="Genome Biol.">
        <title>Improved genome assembly and evidence-based global gene model set for the chordate Ciona intestinalis: new insight into intron and operon populations.</title>
        <authorList>
            <person name="Satou Y."/>
            <person name="Mineta K."/>
            <person name="Ogasawara M."/>
            <person name="Sasakura Y."/>
            <person name="Shoguchi E."/>
            <person name="Ueno K."/>
            <person name="Yamada L."/>
            <person name="Matsumoto J."/>
            <person name="Wasserscheid J."/>
            <person name="Dewar K."/>
            <person name="Wiley G.B."/>
            <person name="Macmil S.L."/>
            <person name="Roe B.A."/>
            <person name="Zeller R.W."/>
            <person name="Hastings K.E."/>
            <person name="Lemaire P."/>
            <person name="Lindquist E."/>
            <person name="Endo T."/>
            <person name="Hotta K."/>
            <person name="Inaba K."/>
        </authorList>
    </citation>
    <scope>NUCLEOTIDE SEQUENCE [LARGE SCALE GENOMIC DNA]</scope>
    <source>
        <strain evidence="9">wild type</strain>
    </source>
</reference>
<dbReference type="InterPro" id="IPR001611">
    <property type="entry name" value="Leu-rich_rpt"/>
</dbReference>
<keyword evidence="7" id="KW-0472">Membrane</keyword>
<keyword evidence="5" id="KW-0325">Glycoprotein</keyword>
<dbReference type="SMART" id="SM00369">
    <property type="entry name" value="LRR_TYP"/>
    <property type="match status" value="5"/>
</dbReference>
<evidence type="ECO:0000256" key="3">
    <source>
        <dbReference type="ARBA" id="ARBA00022737"/>
    </source>
</evidence>
<keyword evidence="2" id="KW-0732">Signal</keyword>
<dbReference type="InterPro" id="IPR003599">
    <property type="entry name" value="Ig_sub"/>
</dbReference>
<proteinExistence type="predicted"/>
<dbReference type="PROSITE" id="PS50835">
    <property type="entry name" value="IG_LIKE"/>
    <property type="match status" value="2"/>
</dbReference>
<keyword evidence="6" id="KW-0393">Immunoglobulin domain</keyword>
<dbReference type="AlphaFoldDB" id="F6U6Y7"/>
<reference evidence="10" key="1">
    <citation type="journal article" date="2002" name="Science">
        <title>The draft genome of Ciona intestinalis: insights into chordate and vertebrate origins.</title>
        <authorList>
            <person name="Dehal P."/>
            <person name="Satou Y."/>
            <person name="Campbell R.K."/>
            <person name="Chapman J."/>
            <person name="Degnan B."/>
            <person name="De Tomaso A."/>
            <person name="Davidson B."/>
            <person name="Di Gregorio A."/>
            <person name="Gelpke M."/>
            <person name="Goodstein D.M."/>
            <person name="Harafuji N."/>
            <person name="Hastings K.E."/>
            <person name="Ho I."/>
            <person name="Hotta K."/>
            <person name="Huang W."/>
            <person name="Kawashima T."/>
            <person name="Lemaire P."/>
            <person name="Martinez D."/>
            <person name="Meinertzhagen I.A."/>
            <person name="Necula S."/>
            <person name="Nonaka M."/>
            <person name="Putnam N."/>
            <person name="Rash S."/>
            <person name="Saiga H."/>
            <person name="Satake M."/>
            <person name="Terry A."/>
            <person name="Yamada L."/>
            <person name="Wang H.G."/>
            <person name="Awazu S."/>
            <person name="Azumi K."/>
            <person name="Boore J."/>
            <person name="Branno M."/>
            <person name="Chin-Bow S."/>
            <person name="DeSantis R."/>
            <person name="Doyle S."/>
            <person name="Francino P."/>
            <person name="Keys D.N."/>
            <person name="Haga S."/>
            <person name="Hayashi H."/>
            <person name="Hino K."/>
            <person name="Imai K.S."/>
            <person name="Inaba K."/>
            <person name="Kano S."/>
            <person name="Kobayashi K."/>
            <person name="Kobayashi M."/>
            <person name="Lee B.I."/>
            <person name="Makabe K.W."/>
            <person name="Manohar C."/>
            <person name="Matassi G."/>
            <person name="Medina M."/>
            <person name="Mochizuki Y."/>
            <person name="Mount S."/>
            <person name="Morishita T."/>
            <person name="Miura S."/>
            <person name="Nakayama A."/>
            <person name="Nishizaka S."/>
            <person name="Nomoto H."/>
            <person name="Ohta F."/>
            <person name="Oishi K."/>
            <person name="Rigoutsos I."/>
            <person name="Sano M."/>
            <person name="Sasaki A."/>
            <person name="Sasakura Y."/>
            <person name="Shoguchi E."/>
            <person name="Shin-i T."/>
            <person name="Spagnuolo A."/>
            <person name="Stainier D."/>
            <person name="Suzuki M.M."/>
            <person name="Tassy O."/>
            <person name="Takatori N."/>
            <person name="Tokuoka M."/>
            <person name="Yagi K."/>
            <person name="Yoshizaki F."/>
            <person name="Wada S."/>
            <person name="Zhang C."/>
            <person name="Hyatt P.D."/>
            <person name="Larimer F."/>
            <person name="Detter C."/>
            <person name="Doggett N."/>
            <person name="Glavina T."/>
            <person name="Hawkins T."/>
            <person name="Richardson P."/>
            <person name="Lucas S."/>
            <person name="Kohara Y."/>
            <person name="Levine M."/>
            <person name="Satoh N."/>
            <person name="Rokhsar D.S."/>
        </authorList>
    </citation>
    <scope>NUCLEOTIDE SEQUENCE [LARGE SCALE GENOMIC DNA]</scope>
</reference>
<dbReference type="EMBL" id="EAAA01002429">
    <property type="status" value="NOT_ANNOTATED_CDS"/>
    <property type="molecule type" value="Genomic_DNA"/>
</dbReference>
<dbReference type="Proteomes" id="UP000008144">
    <property type="component" value="Chromosome 7"/>
</dbReference>
<dbReference type="OMA" id="NIHESTF"/>
<dbReference type="FunFam" id="3.80.10.10:FF:000732">
    <property type="entry name" value="GD11101"/>
    <property type="match status" value="1"/>
</dbReference>
<dbReference type="SUPFAM" id="SSF48726">
    <property type="entry name" value="Immunoglobulin"/>
    <property type="match status" value="2"/>
</dbReference>
<evidence type="ECO:0000313" key="10">
    <source>
        <dbReference type="Proteomes" id="UP000008144"/>
    </source>
</evidence>
<dbReference type="HOGENOM" id="CLU_653071_0_0_1"/>
<dbReference type="InterPro" id="IPR013783">
    <property type="entry name" value="Ig-like_fold"/>
</dbReference>
<dbReference type="InterPro" id="IPR050467">
    <property type="entry name" value="LRFN"/>
</dbReference>